<dbReference type="GO" id="GO:0004190">
    <property type="term" value="F:aspartic-type endopeptidase activity"/>
    <property type="evidence" value="ECO:0007669"/>
    <property type="project" value="UniProtKB-KW"/>
</dbReference>
<evidence type="ECO:0000259" key="3">
    <source>
        <dbReference type="Pfam" id="PF13976"/>
    </source>
</evidence>
<keyword evidence="1" id="KW-0645">Protease</keyword>
<evidence type="ECO:0008006" key="6">
    <source>
        <dbReference type="Google" id="ProtNLM"/>
    </source>
</evidence>
<keyword evidence="1" id="KW-0064">Aspartyl protease</keyword>
<sequence>MTGDKSKFAFLTKRNGGYVTFGYNAKERIIGQGNIGNDTSSLIESVLLVDGLKHNLLSISKLCDKGFKVIFEASHCIIKDIQNDKTIFMGHRCDKVYAINISKYDGHDRCFSSMHDQSWLWHRRLEHANMDLISQLNKDELVRGLPKINFQKDKVCEACQVWRPPWENCKLKIEGNKKKLERIPRKKNHHWHYPLLNKCKALYGLKQASRAWYERLSKFLLEKGFKVEKIDTTLFIKTKEKDILLVQIYIDDIIFGATNVSLCEEFSKCMHSEFEMSMMGEFNFFLGLQIKQLKEGTFINQAKYIRDLLKRFNTEETKTMKTPMSSSIKLDKDEQGTMDIGLWYLKSDNFELIGFTEADFAGCRVERKNTSGTCHFLGHSIVSWYSKKKNSVALLTAEAEYIAANLCCAQILWMKQILSDFELSFEHIPIKCDYTSAINVSKNLLDDVHVEATFFELMMSRPTYTARPSSQPSFTKPLSTEIPSHQAPHVLDHAPWMDLSTQISSLDTRMEELVVVSDTRFYSMEDHMDQYQTGFTS</sequence>
<dbReference type="Pfam" id="PF22936">
    <property type="entry name" value="Pol_BBD"/>
    <property type="match status" value="1"/>
</dbReference>
<organism evidence="5">
    <name type="scientific">Vitis vinifera</name>
    <name type="common">Grape</name>
    <dbReference type="NCBI Taxonomy" id="29760"/>
    <lineage>
        <taxon>Eukaryota</taxon>
        <taxon>Viridiplantae</taxon>
        <taxon>Streptophyta</taxon>
        <taxon>Embryophyta</taxon>
        <taxon>Tracheophyta</taxon>
        <taxon>Spermatophyta</taxon>
        <taxon>Magnoliopsida</taxon>
        <taxon>eudicotyledons</taxon>
        <taxon>Gunneridae</taxon>
        <taxon>Pentapetalae</taxon>
        <taxon>rosids</taxon>
        <taxon>Vitales</taxon>
        <taxon>Vitaceae</taxon>
        <taxon>Viteae</taxon>
        <taxon>Vitis</taxon>
    </lineage>
</organism>
<evidence type="ECO:0000259" key="4">
    <source>
        <dbReference type="Pfam" id="PF22936"/>
    </source>
</evidence>
<dbReference type="InterPro" id="IPR025724">
    <property type="entry name" value="GAG-pre-integrase_dom"/>
</dbReference>
<dbReference type="PANTHER" id="PTHR11439:SF442">
    <property type="entry name" value="CYSTEINE-RICH RLK (RECEPTOR-LIKE PROTEIN KINASE) 8"/>
    <property type="match status" value="1"/>
</dbReference>
<protein>
    <recommendedName>
        <fullName evidence="6">Copia protein</fullName>
    </recommendedName>
</protein>
<feature type="domain" description="Reverse transcriptase Ty1/copia-type" evidence="2">
    <location>
        <begin position="200"/>
        <end position="325"/>
    </location>
</feature>
<accession>A5AL42</accession>
<name>A5AL42_VITVI</name>
<feature type="domain" description="GAG-pre-integrase" evidence="3">
    <location>
        <begin position="96"/>
        <end position="161"/>
    </location>
</feature>
<evidence type="ECO:0000259" key="2">
    <source>
        <dbReference type="Pfam" id="PF07727"/>
    </source>
</evidence>
<dbReference type="Pfam" id="PF07727">
    <property type="entry name" value="RVT_2"/>
    <property type="match status" value="1"/>
</dbReference>
<dbReference type="CDD" id="cd09272">
    <property type="entry name" value="RNase_HI_RT_Ty1"/>
    <property type="match status" value="1"/>
</dbReference>
<proteinExistence type="predicted"/>
<reference evidence="5" key="1">
    <citation type="journal article" date="2007" name="PLoS ONE">
        <title>The first genome sequence of an elite grapevine cultivar (Pinot noir Vitis vinifera L.): coping with a highly heterozygous genome.</title>
        <authorList>
            <person name="Velasco R."/>
            <person name="Zharkikh A."/>
            <person name="Troggio M."/>
            <person name="Cartwright D.A."/>
            <person name="Cestaro A."/>
            <person name="Pruss D."/>
            <person name="Pindo M."/>
            <person name="FitzGerald L.M."/>
            <person name="Vezzulli S."/>
            <person name="Reid J."/>
            <person name="Malacarne G."/>
            <person name="Iliev D."/>
            <person name="Coppola G."/>
            <person name="Wardell B."/>
            <person name="Micheletti D."/>
            <person name="Macalma T."/>
            <person name="Facci M."/>
            <person name="Mitchell J.T."/>
            <person name="Perazzolli M."/>
            <person name="Eldredge G."/>
            <person name="Gatto P."/>
            <person name="Oyzerski R."/>
            <person name="Moretto M."/>
            <person name="Gutin N."/>
            <person name="Stefanini M."/>
            <person name="Chen Y."/>
            <person name="Segala C."/>
            <person name="Davenport C."/>
            <person name="Dematte L."/>
            <person name="Mraz A."/>
            <person name="Battilana J."/>
            <person name="Stormo K."/>
            <person name="Costa F."/>
            <person name="Tao Q."/>
            <person name="Si-Ammour A."/>
            <person name="Harkins T."/>
            <person name="Lackey A."/>
            <person name="Perbost C."/>
            <person name="Taillon B."/>
            <person name="Stella A."/>
            <person name="Solovyev V."/>
            <person name="Fawcett J.A."/>
            <person name="Sterck L."/>
            <person name="Vandepoele K."/>
            <person name="Grando S.M."/>
            <person name="Toppo S."/>
            <person name="Moser C."/>
            <person name="Lanchbury J."/>
            <person name="Bogden R."/>
            <person name="Skolnick M."/>
            <person name="Sgaramella V."/>
            <person name="Bhatnagar S.K."/>
            <person name="Fontana P."/>
            <person name="Gutin A."/>
            <person name="Van de Peer Y."/>
            <person name="Salamini F."/>
            <person name="Viola R."/>
        </authorList>
    </citation>
    <scope>NUCLEOTIDE SEQUENCE</scope>
</reference>
<feature type="domain" description="Retrovirus-related Pol polyprotein from transposon TNT 1-94-like beta-barrel" evidence="4">
    <location>
        <begin position="1"/>
        <end position="67"/>
    </location>
</feature>
<dbReference type="SUPFAM" id="SSF56672">
    <property type="entry name" value="DNA/RNA polymerases"/>
    <property type="match status" value="1"/>
</dbReference>
<gene>
    <name evidence="5" type="ORF">VITISV_028521</name>
</gene>
<dbReference type="EMBL" id="AM429234">
    <property type="protein sequence ID" value="CAN73511.1"/>
    <property type="molecule type" value="Genomic_DNA"/>
</dbReference>
<evidence type="ECO:0000313" key="5">
    <source>
        <dbReference type="EMBL" id="CAN73511.1"/>
    </source>
</evidence>
<evidence type="ECO:0000256" key="1">
    <source>
        <dbReference type="ARBA" id="ARBA00022750"/>
    </source>
</evidence>
<dbReference type="InterPro" id="IPR013103">
    <property type="entry name" value="RVT_2"/>
</dbReference>
<dbReference type="AlphaFoldDB" id="A5AL42"/>
<dbReference type="PANTHER" id="PTHR11439">
    <property type="entry name" value="GAG-POL-RELATED RETROTRANSPOSON"/>
    <property type="match status" value="1"/>
</dbReference>
<dbReference type="InterPro" id="IPR054722">
    <property type="entry name" value="PolX-like_BBD"/>
</dbReference>
<dbReference type="InterPro" id="IPR043502">
    <property type="entry name" value="DNA/RNA_pol_sf"/>
</dbReference>
<keyword evidence="1" id="KW-0378">Hydrolase</keyword>
<dbReference type="Pfam" id="PF13976">
    <property type="entry name" value="gag_pre-integrs"/>
    <property type="match status" value="1"/>
</dbReference>